<dbReference type="AlphaFoldDB" id="A0AAE0S5G7"/>
<protein>
    <submittedName>
        <fullName evidence="1">Uncharacterized protein</fullName>
    </submittedName>
</protein>
<reference evidence="1" key="3">
    <citation type="submission" date="2023-05" db="EMBL/GenBank/DDBJ databases">
        <authorList>
            <person name="Smith C.H."/>
        </authorList>
    </citation>
    <scope>NUCLEOTIDE SEQUENCE</scope>
    <source>
        <strain evidence="1">CHS0354</strain>
        <tissue evidence="1">Mantle</tissue>
    </source>
</reference>
<accession>A0AAE0S5G7</accession>
<sequence>MHQDETTHSTIHNGPNQIVLMIHVGGIVSIRAKDFMCRAPPFSGYLRDLRCQSSTLLLSVKKSQRLRGQALRLSLADKSPALGLTVSWGSSVTTPGTTLSPGRVPPQMGYCLAMGMECRPNRASIPTRDYNQSRRTQFK</sequence>
<organism evidence="1 2">
    <name type="scientific">Potamilus streckersoni</name>
    <dbReference type="NCBI Taxonomy" id="2493646"/>
    <lineage>
        <taxon>Eukaryota</taxon>
        <taxon>Metazoa</taxon>
        <taxon>Spiralia</taxon>
        <taxon>Lophotrochozoa</taxon>
        <taxon>Mollusca</taxon>
        <taxon>Bivalvia</taxon>
        <taxon>Autobranchia</taxon>
        <taxon>Heteroconchia</taxon>
        <taxon>Palaeoheterodonta</taxon>
        <taxon>Unionida</taxon>
        <taxon>Unionoidea</taxon>
        <taxon>Unionidae</taxon>
        <taxon>Ambleminae</taxon>
        <taxon>Lampsilini</taxon>
        <taxon>Potamilus</taxon>
    </lineage>
</organism>
<dbReference type="Proteomes" id="UP001195483">
    <property type="component" value="Unassembled WGS sequence"/>
</dbReference>
<evidence type="ECO:0000313" key="2">
    <source>
        <dbReference type="Proteomes" id="UP001195483"/>
    </source>
</evidence>
<gene>
    <name evidence="1" type="ORF">CHS0354_036769</name>
</gene>
<keyword evidence="2" id="KW-1185">Reference proteome</keyword>
<evidence type="ECO:0000313" key="1">
    <source>
        <dbReference type="EMBL" id="KAK3585582.1"/>
    </source>
</evidence>
<proteinExistence type="predicted"/>
<comment type="caution">
    <text evidence="1">The sequence shown here is derived from an EMBL/GenBank/DDBJ whole genome shotgun (WGS) entry which is preliminary data.</text>
</comment>
<reference evidence="1" key="2">
    <citation type="journal article" date="2021" name="Genome Biol. Evol.">
        <title>Developing a high-quality reference genome for a parasitic bivalve with doubly uniparental inheritance (Bivalvia: Unionida).</title>
        <authorList>
            <person name="Smith C.H."/>
        </authorList>
    </citation>
    <scope>NUCLEOTIDE SEQUENCE</scope>
    <source>
        <strain evidence="1">CHS0354</strain>
        <tissue evidence="1">Mantle</tissue>
    </source>
</reference>
<name>A0AAE0S5G7_9BIVA</name>
<reference evidence="1" key="1">
    <citation type="journal article" date="2021" name="Genome Biol. Evol.">
        <title>A High-Quality Reference Genome for a Parasitic Bivalve with Doubly Uniparental Inheritance (Bivalvia: Unionida).</title>
        <authorList>
            <person name="Smith C.H."/>
        </authorList>
    </citation>
    <scope>NUCLEOTIDE SEQUENCE</scope>
    <source>
        <strain evidence="1">CHS0354</strain>
    </source>
</reference>
<dbReference type="EMBL" id="JAEAOA010002152">
    <property type="protein sequence ID" value="KAK3585582.1"/>
    <property type="molecule type" value="Genomic_DNA"/>
</dbReference>